<accession>A0A090QM27</accession>
<dbReference type="Proteomes" id="UP000029227">
    <property type="component" value="Unassembled WGS sequence"/>
</dbReference>
<sequence length="52" mass="6010">MVVKDEVGMEPITYVGNINRYYTIYKQIFSLQNAASQQMAEKASSLQYMLSR</sequence>
<dbReference type="STRING" id="754436.JCM19237_2346"/>
<dbReference type="EMBL" id="BBMN01000003">
    <property type="protein sequence ID" value="GAL04195.1"/>
    <property type="molecule type" value="Genomic_DNA"/>
</dbReference>
<dbReference type="AlphaFoldDB" id="A0A090QM27"/>
<name>A0A090QM27_9GAMM</name>
<organism evidence="1 2">
    <name type="scientific">Photobacterium aphoticum</name>
    <dbReference type="NCBI Taxonomy" id="754436"/>
    <lineage>
        <taxon>Bacteria</taxon>
        <taxon>Pseudomonadati</taxon>
        <taxon>Pseudomonadota</taxon>
        <taxon>Gammaproteobacteria</taxon>
        <taxon>Vibrionales</taxon>
        <taxon>Vibrionaceae</taxon>
        <taxon>Photobacterium</taxon>
    </lineage>
</organism>
<reference evidence="1 2" key="1">
    <citation type="journal article" date="2014" name="Genome Announc.">
        <title>Draft Genome Sequences of Two Vibrionaceae Species, Vibrio ponticus C121 and Photobacterium aphoticum C119, Isolated as Coral Reef Microbiota.</title>
        <authorList>
            <person name="Al-saari N."/>
            <person name="Meirelles P.M."/>
            <person name="Mino S."/>
            <person name="Suda W."/>
            <person name="Oshima K."/>
            <person name="Hattori M."/>
            <person name="Ohkuma M."/>
            <person name="Thompson F.L."/>
            <person name="Gomez-Gil B."/>
            <person name="Sawabe T."/>
            <person name="Sawabe T."/>
        </authorList>
    </citation>
    <scope>NUCLEOTIDE SEQUENCE [LARGE SCALE GENOMIC DNA]</scope>
    <source>
        <strain evidence="1 2">JCM 19237</strain>
    </source>
</reference>
<protein>
    <submittedName>
        <fullName evidence="1">Transglycosylase Slt family</fullName>
    </submittedName>
</protein>
<gene>
    <name evidence="1" type="ORF">JCM19237_2346</name>
</gene>
<proteinExistence type="predicted"/>
<comment type="caution">
    <text evidence="1">The sequence shown here is derived from an EMBL/GenBank/DDBJ whole genome shotgun (WGS) entry which is preliminary data.</text>
</comment>
<dbReference type="eggNOG" id="COG4623">
    <property type="taxonomic scope" value="Bacteria"/>
</dbReference>
<evidence type="ECO:0000313" key="2">
    <source>
        <dbReference type="Proteomes" id="UP000029227"/>
    </source>
</evidence>
<evidence type="ECO:0000313" key="1">
    <source>
        <dbReference type="EMBL" id="GAL04195.1"/>
    </source>
</evidence>